<evidence type="ECO:0000313" key="2">
    <source>
        <dbReference type="EMBL" id="KIW13375.1"/>
    </source>
</evidence>
<dbReference type="AlphaFoldDB" id="A0A0D2B3W6"/>
<gene>
    <name evidence="2" type="ORF">PV08_08563</name>
</gene>
<dbReference type="GeneID" id="27335646"/>
<dbReference type="VEuPathDB" id="FungiDB:PV08_08563"/>
<dbReference type="OrthoDB" id="10397932at2759"/>
<dbReference type="RefSeq" id="XP_016233591.1">
    <property type="nucleotide sequence ID" value="XM_016382888.1"/>
</dbReference>
<organism evidence="2 3">
    <name type="scientific">Exophiala spinifera</name>
    <dbReference type="NCBI Taxonomy" id="91928"/>
    <lineage>
        <taxon>Eukaryota</taxon>
        <taxon>Fungi</taxon>
        <taxon>Dikarya</taxon>
        <taxon>Ascomycota</taxon>
        <taxon>Pezizomycotina</taxon>
        <taxon>Eurotiomycetes</taxon>
        <taxon>Chaetothyriomycetidae</taxon>
        <taxon>Chaetothyriales</taxon>
        <taxon>Herpotrichiellaceae</taxon>
        <taxon>Exophiala</taxon>
    </lineage>
</organism>
<protein>
    <submittedName>
        <fullName evidence="2">Uncharacterized protein</fullName>
    </submittedName>
</protein>
<evidence type="ECO:0000256" key="1">
    <source>
        <dbReference type="SAM" id="MobiDB-lite"/>
    </source>
</evidence>
<proteinExistence type="predicted"/>
<evidence type="ECO:0000313" key="3">
    <source>
        <dbReference type="Proteomes" id="UP000053328"/>
    </source>
</evidence>
<keyword evidence="3" id="KW-1185">Reference proteome</keyword>
<dbReference type="Proteomes" id="UP000053328">
    <property type="component" value="Unassembled WGS sequence"/>
</dbReference>
<dbReference type="EMBL" id="KN847497">
    <property type="protein sequence ID" value="KIW13375.1"/>
    <property type="molecule type" value="Genomic_DNA"/>
</dbReference>
<reference evidence="2 3" key="1">
    <citation type="submission" date="2015-01" db="EMBL/GenBank/DDBJ databases">
        <title>The Genome Sequence of Exophiala spinifera CBS89968.</title>
        <authorList>
            <consortium name="The Broad Institute Genomics Platform"/>
            <person name="Cuomo C."/>
            <person name="de Hoog S."/>
            <person name="Gorbushina A."/>
            <person name="Stielow B."/>
            <person name="Teixiera M."/>
            <person name="Abouelleil A."/>
            <person name="Chapman S.B."/>
            <person name="Priest M."/>
            <person name="Young S.K."/>
            <person name="Wortman J."/>
            <person name="Nusbaum C."/>
            <person name="Birren B."/>
        </authorList>
    </citation>
    <scope>NUCLEOTIDE SEQUENCE [LARGE SCALE GENOMIC DNA]</scope>
    <source>
        <strain evidence="2 3">CBS 89968</strain>
    </source>
</reference>
<dbReference type="HOGENOM" id="CLU_072352_0_0_1"/>
<feature type="region of interest" description="Disordered" evidence="1">
    <location>
        <begin position="1"/>
        <end position="22"/>
    </location>
</feature>
<name>A0A0D2B3W6_9EURO</name>
<sequence>MEHMIPRTRSAKQSRREKDQVRRAQDIVKGPGLIWRELMTDKQVDRLVNSRPPSLDIKAALAHILKLDRTVQAYQRFVTGRDKLAVLAREMVKEELQDTGLARWDVLMRTFASHSHFIYEYITAHIERLEEVWIITPLTNLMLQHHCPRQPSMSYTRREMVDFAKVFDGQWPAVKQARLSQDLMKIEYLSRLNANVRERLSHATIQILTYRPEVVLSEVLTLCFRLPYNCVVRSARPVDSHKGTLPVFSWPDVDEQRIKLSLAWRQDNL</sequence>
<accession>A0A0D2B3W6</accession>